<dbReference type="RefSeq" id="WP_411267936.1">
    <property type="nucleotide sequence ID" value="NZ_JACHCC010000011.1"/>
</dbReference>
<sequence length="69" mass="7741">MILIIPKLPSRLKEWAYVALGIQYISALIAHLSVDGMVPMSFAPILVFAILLISYLCYHRIIRSVNVQG</sequence>
<reference evidence="2 3" key="1">
    <citation type="submission" date="2020-08" db="EMBL/GenBank/DDBJ databases">
        <title>Genomic Encyclopedia of Type Strains, Phase IV (KMG-V): Genome sequencing to study the core and pangenomes of soil and plant-associated prokaryotes.</title>
        <authorList>
            <person name="Whitman W."/>
        </authorList>
    </citation>
    <scope>NUCLEOTIDE SEQUENCE [LARGE SCALE GENOMIC DNA]</scope>
    <source>
        <strain evidence="2 3">M2T3</strain>
    </source>
</reference>
<evidence type="ECO:0000313" key="3">
    <source>
        <dbReference type="Proteomes" id="UP000521017"/>
    </source>
</evidence>
<dbReference type="EMBL" id="JACHCC010000011">
    <property type="protein sequence ID" value="MBB6501997.1"/>
    <property type="molecule type" value="Genomic_DNA"/>
</dbReference>
<feature type="transmembrane region" description="Helical" evidence="1">
    <location>
        <begin position="40"/>
        <end position="58"/>
    </location>
</feature>
<organism evidence="2 3">
    <name type="scientific">Pedobacter cryoconitis</name>
    <dbReference type="NCBI Taxonomy" id="188932"/>
    <lineage>
        <taxon>Bacteria</taxon>
        <taxon>Pseudomonadati</taxon>
        <taxon>Bacteroidota</taxon>
        <taxon>Sphingobacteriia</taxon>
        <taxon>Sphingobacteriales</taxon>
        <taxon>Sphingobacteriaceae</taxon>
        <taxon>Pedobacter</taxon>
    </lineage>
</organism>
<keyword evidence="1" id="KW-1133">Transmembrane helix</keyword>
<evidence type="ECO:0000313" key="2">
    <source>
        <dbReference type="EMBL" id="MBB6501997.1"/>
    </source>
</evidence>
<accession>A0A7X0J7Z5</accession>
<dbReference type="Proteomes" id="UP000521017">
    <property type="component" value="Unassembled WGS sequence"/>
</dbReference>
<evidence type="ECO:0008006" key="4">
    <source>
        <dbReference type="Google" id="ProtNLM"/>
    </source>
</evidence>
<protein>
    <recommendedName>
        <fullName evidence="4">DoxX-like protein</fullName>
    </recommendedName>
</protein>
<proteinExistence type="predicted"/>
<comment type="caution">
    <text evidence="2">The sequence shown here is derived from an EMBL/GenBank/DDBJ whole genome shotgun (WGS) entry which is preliminary data.</text>
</comment>
<name>A0A7X0J7Z5_9SPHI</name>
<evidence type="ECO:0000256" key="1">
    <source>
        <dbReference type="SAM" id="Phobius"/>
    </source>
</evidence>
<keyword evidence="1" id="KW-0472">Membrane</keyword>
<keyword evidence="1" id="KW-0812">Transmembrane</keyword>
<dbReference type="AlphaFoldDB" id="A0A7X0J7Z5"/>
<gene>
    <name evidence="2" type="ORF">HDF25_004174</name>
</gene>